<protein>
    <submittedName>
        <fullName evidence="1">Uncharacterized protein</fullName>
    </submittedName>
</protein>
<proteinExistence type="predicted"/>
<keyword evidence="2" id="KW-1185">Reference proteome</keyword>
<gene>
    <name evidence="1" type="ORF">FF041_02890</name>
</gene>
<evidence type="ECO:0000313" key="1">
    <source>
        <dbReference type="EMBL" id="MQS99181.1"/>
    </source>
</evidence>
<accession>A0A646KAE1</accession>
<dbReference type="Proteomes" id="UP000419138">
    <property type="component" value="Unassembled WGS sequence"/>
</dbReference>
<evidence type="ECO:0000313" key="2">
    <source>
        <dbReference type="Proteomes" id="UP000419138"/>
    </source>
</evidence>
<dbReference type="RefSeq" id="WP_350806763.1">
    <property type="nucleotide sequence ID" value="NZ_JBEPDZ010000037.1"/>
</dbReference>
<dbReference type="EMBL" id="VCLA01000023">
    <property type="protein sequence ID" value="MQS99181.1"/>
    <property type="molecule type" value="Genomic_DNA"/>
</dbReference>
<comment type="caution">
    <text evidence="1">The sequence shown here is derived from an EMBL/GenBank/DDBJ whole genome shotgun (WGS) entry which is preliminary data.</text>
</comment>
<reference evidence="1 2" key="1">
    <citation type="submission" date="2019-05" db="EMBL/GenBank/DDBJ databases">
        <title>Comparative genomics and metabolomics analyses of clavulanic acid producing Streptomyces species provides insight into specialized metabolism and evolution of beta-lactam biosynthetic gene clusters.</title>
        <authorList>
            <person name="Moore M.A."/>
            <person name="Cruz-Morales P."/>
            <person name="Barona Gomez F."/>
            <person name="Kapil T."/>
        </authorList>
    </citation>
    <scope>NUCLEOTIDE SEQUENCE [LARGE SCALE GENOMIC DNA]</scope>
    <source>
        <strain evidence="1 2">NRRL 5741</strain>
    </source>
</reference>
<name>A0A646KAE1_STRJU</name>
<dbReference type="AlphaFoldDB" id="A0A646KAE1"/>
<sequence length="480" mass="54224">MADRKLLGPGGGDPPSNMILQSRKIQEVTQMVAVALVHSTALMMERLPERPPAWLHRGERTFAYPHKEWRKPRVWCLAFFTDRHARHEQRRIIGVGSVFPGRRSGTYERALITRDFTALQLPLPLIDLQGVMGASRRYLRDDGRMSPAAGENLLDAVRHLRPELNETLAGLESSLGANPPTGEVGERLSLEKDAVGTLLETFGADRDPLEAWQPPLGENDPHSRSVPFLEGLPTLRQIEDQQIVHDYMRFPGMEGEDAVQVGWRIYRRSSESPHRLFVYNANRTHAETVMGVDMIYVNEHARSVATVQYKRMRQSGRSWVYWHDGTGERELKRMEAVDEECRATDEWARANHQGSVALGDPRLVTTPSMVKLCRTVPFMMNSATLIPGMYLTRQHFWELLQRPEAGGPSGGTRIVEDSVPRYLNNTTFTTLLRDGWIGTRDTGWDYIIDLIRKSLSPGGPGSVVVGMHRSEVPPGNRRVN</sequence>
<organism evidence="1 2">
    <name type="scientific">Streptomyces jumonjinensis</name>
    <dbReference type="NCBI Taxonomy" id="1945"/>
    <lineage>
        <taxon>Bacteria</taxon>
        <taxon>Bacillati</taxon>
        <taxon>Actinomycetota</taxon>
        <taxon>Actinomycetes</taxon>
        <taxon>Kitasatosporales</taxon>
        <taxon>Streptomycetaceae</taxon>
        <taxon>Streptomyces</taxon>
    </lineage>
</organism>